<sequence>MKRSTRLRTASLGLLLVLAGCRRESEQPPAPPPAAQKAPADSAPTTPPGEQRLPAGQVMPPDMGAALASVAPLVDSVNDAVVSVEVRAAAPSVRTRGGSPFGGDEESPFDGSPWGPFTPFGPPGPREEAPRQGLGSGFIIDAQGLVLTNNHVVEDARDIQVQLPDGRELAAKVLGTDPLTDVALLRLQLPPDSKPLPVVRLGDADALRVGDWVVAIGNPFGLSSSVSLGIISAKARNIGAGPYDEFLQTDATINPGNSGGPLFNLRGEVVGINTAIIGQGSGIGFAVPSNLVRALLPQLEKEGAVTRGWLGVVVQDLTPDLGEALGVPAREGAIITEVTEDTPGAAAGLQSDDIIVSADGQPIDSGRALTRTVGLKSPGTALTLSIFRAGEPREVKVTLGTRPDLEGVASRPRPEEPAAPADERVGLVISDMDARLARTQELPPSGALVVRVAPGSVAERAGLAPGMVVVEARGQPVRRARDFVKALREAGPGESVLLRVAAPGGRRELRALTVPAE</sequence>
<feature type="domain" description="PDZ" evidence="5">
    <location>
        <begin position="296"/>
        <end position="390"/>
    </location>
</feature>
<feature type="compositionally biased region" description="Low complexity" evidence="4">
    <location>
        <begin position="35"/>
        <end position="44"/>
    </location>
</feature>
<dbReference type="Pfam" id="PF17820">
    <property type="entry name" value="PDZ_6"/>
    <property type="match status" value="1"/>
</dbReference>
<proteinExistence type="inferred from homology"/>
<dbReference type="PROSITE" id="PS50106">
    <property type="entry name" value="PDZ"/>
    <property type="match status" value="1"/>
</dbReference>
<dbReference type="InterPro" id="IPR001478">
    <property type="entry name" value="PDZ"/>
</dbReference>
<dbReference type="EMBL" id="MH908915">
    <property type="protein sequence ID" value="AYM54013.1"/>
    <property type="molecule type" value="Genomic_DNA"/>
</dbReference>
<dbReference type="InterPro" id="IPR041489">
    <property type="entry name" value="PDZ_6"/>
</dbReference>
<evidence type="ECO:0000256" key="3">
    <source>
        <dbReference type="ARBA" id="ARBA00022801"/>
    </source>
</evidence>
<dbReference type="PANTHER" id="PTHR22939:SF129">
    <property type="entry name" value="SERINE PROTEASE HTRA2, MITOCHONDRIAL"/>
    <property type="match status" value="1"/>
</dbReference>
<protein>
    <submittedName>
        <fullName evidence="6">S1C family peptidase</fullName>
    </submittedName>
</protein>
<name>A0A3S5GXU8_9BACT</name>
<dbReference type="InterPro" id="IPR001940">
    <property type="entry name" value="Peptidase_S1C"/>
</dbReference>
<dbReference type="SUPFAM" id="SSF50156">
    <property type="entry name" value="PDZ domain-like"/>
    <property type="match status" value="2"/>
</dbReference>
<evidence type="ECO:0000259" key="5">
    <source>
        <dbReference type="PROSITE" id="PS50106"/>
    </source>
</evidence>
<evidence type="ECO:0000256" key="1">
    <source>
        <dbReference type="ARBA" id="ARBA00010541"/>
    </source>
</evidence>
<dbReference type="SUPFAM" id="SSF50494">
    <property type="entry name" value="Trypsin-like serine proteases"/>
    <property type="match status" value="1"/>
</dbReference>
<dbReference type="InterPro" id="IPR009003">
    <property type="entry name" value="Peptidase_S1_PA"/>
</dbReference>
<dbReference type="Gene3D" id="2.30.42.10">
    <property type="match status" value="2"/>
</dbReference>
<dbReference type="PANTHER" id="PTHR22939">
    <property type="entry name" value="SERINE PROTEASE FAMILY S1C HTRA-RELATED"/>
    <property type="match status" value="1"/>
</dbReference>
<dbReference type="InterPro" id="IPR036034">
    <property type="entry name" value="PDZ_sf"/>
</dbReference>
<accession>A0A3S5GXU8</accession>
<dbReference type="PRINTS" id="PR00834">
    <property type="entry name" value="PROTEASES2C"/>
</dbReference>
<keyword evidence="2" id="KW-0645">Protease</keyword>
<feature type="region of interest" description="Disordered" evidence="4">
    <location>
        <begin position="23"/>
        <end position="61"/>
    </location>
</feature>
<organism evidence="6">
    <name type="scientific">Pyxidicoccus fallax</name>
    <dbReference type="NCBI Taxonomy" id="394095"/>
    <lineage>
        <taxon>Bacteria</taxon>
        <taxon>Pseudomonadati</taxon>
        <taxon>Myxococcota</taxon>
        <taxon>Myxococcia</taxon>
        <taxon>Myxococcales</taxon>
        <taxon>Cystobacterineae</taxon>
        <taxon>Myxococcaceae</taxon>
        <taxon>Pyxidicoccus</taxon>
    </lineage>
</organism>
<dbReference type="Pfam" id="PF13365">
    <property type="entry name" value="Trypsin_2"/>
    <property type="match status" value="1"/>
</dbReference>
<evidence type="ECO:0000256" key="2">
    <source>
        <dbReference type="ARBA" id="ARBA00022670"/>
    </source>
</evidence>
<feature type="region of interest" description="Disordered" evidence="4">
    <location>
        <begin position="92"/>
        <end position="132"/>
    </location>
</feature>
<dbReference type="Pfam" id="PF13180">
    <property type="entry name" value="PDZ_2"/>
    <property type="match status" value="1"/>
</dbReference>
<keyword evidence="3" id="KW-0378">Hydrolase</keyword>
<dbReference type="SMART" id="SM00228">
    <property type="entry name" value="PDZ"/>
    <property type="match status" value="2"/>
</dbReference>
<comment type="similarity">
    <text evidence="1">Belongs to the peptidase S1C family.</text>
</comment>
<dbReference type="Gene3D" id="2.40.10.120">
    <property type="match status" value="1"/>
</dbReference>
<evidence type="ECO:0000256" key="4">
    <source>
        <dbReference type="SAM" id="MobiDB-lite"/>
    </source>
</evidence>
<dbReference type="GO" id="GO:0006508">
    <property type="term" value="P:proteolysis"/>
    <property type="evidence" value="ECO:0007669"/>
    <property type="project" value="UniProtKB-KW"/>
</dbReference>
<dbReference type="CDD" id="cd10839">
    <property type="entry name" value="cpPDZ1_DegP-like"/>
    <property type="match status" value="1"/>
</dbReference>
<dbReference type="GO" id="GO:0004252">
    <property type="term" value="F:serine-type endopeptidase activity"/>
    <property type="evidence" value="ECO:0007669"/>
    <property type="project" value="InterPro"/>
</dbReference>
<reference evidence="6" key="1">
    <citation type="journal article" date="2018" name="J. Ind. Microbiol. Biotechnol.">
        <title>Genome mining reveals uncommon alkylpyrones as type III PKS products from myxobacteria.</title>
        <authorList>
            <person name="Hug J.J."/>
            <person name="Panter F."/>
            <person name="Krug D."/>
            <person name="Muller R."/>
        </authorList>
    </citation>
    <scope>NUCLEOTIDE SEQUENCE</scope>
    <source>
        <strain evidence="6">An d48</strain>
    </source>
</reference>
<dbReference type="PROSITE" id="PS51257">
    <property type="entry name" value="PROKAR_LIPOPROTEIN"/>
    <property type="match status" value="1"/>
</dbReference>
<evidence type="ECO:0000313" key="6">
    <source>
        <dbReference type="EMBL" id="AYM54013.1"/>
    </source>
</evidence>
<dbReference type="AlphaFoldDB" id="A0A3S5GXU8"/>